<dbReference type="Proteomes" id="UP000053660">
    <property type="component" value="Unassembled WGS sequence"/>
</dbReference>
<sequence>MDRFGKLTKQARDFLEKVGGSNSVDVGCDMKDQWERRWFEAVQKTKTDQVAFFGEMIQMLPDCLNEVKDFTPETWSSLMEQFPEMYSMWNEHKQMFGNFDEITQELPTDNKTTESKQSMELNVLPTGSLKM</sequence>
<proteinExistence type="predicted"/>
<gene>
    <name evidence="1" type="ORF">OESDEN_25399</name>
</gene>
<evidence type="ECO:0000313" key="2">
    <source>
        <dbReference type="Proteomes" id="UP000053660"/>
    </source>
</evidence>
<protein>
    <submittedName>
        <fullName evidence="1">Uncharacterized protein</fullName>
    </submittedName>
</protein>
<keyword evidence="2" id="KW-1185">Reference proteome</keyword>
<reference evidence="1 2" key="1">
    <citation type="submission" date="2014-03" db="EMBL/GenBank/DDBJ databases">
        <title>Draft genome of the hookworm Oesophagostomum dentatum.</title>
        <authorList>
            <person name="Mitreva M."/>
        </authorList>
    </citation>
    <scope>NUCLEOTIDE SEQUENCE [LARGE SCALE GENOMIC DNA]</scope>
    <source>
        <strain evidence="1 2">OD-Hann</strain>
    </source>
</reference>
<dbReference type="OrthoDB" id="5786599at2759"/>
<evidence type="ECO:0000313" key="1">
    <source>
        <dbReference type="EMBL" id="KHJ74985.1"/>
    </source>
</evidence>
<dbReference type="EMBL" id="KN613192">
    <property type="protein sequence ID" value="KHJ74985.1"/>
    <property type="molecule type" value="Genomic_DNA"/>
</dbReference>
<accession>A0A0B1RV95</accession>
<organism evidence="1 2">
    <name type="scientific">Oesophagostomum dentatum</name>
    <name type="common">Nodular worm</name>
    <dbReference type="NCBI Taxonomy" id="61180"/>
    <lineage>
        <taxon>Eukaryota</taxon>
        <taxon>Metazoa</taxon>
        <taxon>Ecdysozoa</taxon>
        <taxon>Nematoda</taxon>
        <taxon>Chromadorea</taxon>
        <taxon>Rhabditida</taxon>
        <taxon>Rhabditina</taxon>
        <taxon>Rhabditomorpha</taxon>
        <taxon>Strongyloidea</taxon>
        <taxon>Strongylidae</taxon>
        <taxon>Oesophagostomum</taxon>
    </lineage>
</organism>
<name>A0A0B1RV95_OESDE</name>
<dbReference type="AlphaFoldDB" id="A0A0B1RV95"/>